<comment type="caution">
    <text evidence="1">The sequence shown here is derived from an EMBL/GenBank/DDBJ whole genome shotgun (WGS) entry which is preliminary data.</text>
</comment>
<organism evidence="1 2">
    <name type="scientific">Candidatus Desantisbacteria bacterium CG1_02_38_46</name>
    <dbReference type="NCBI Taxonomy" id="1817893"/>
    <lineage>
        <taxon>Bacteria</taxon>
        <taxon>Candidatus Desantisiibacteriota</taxon>
    </lineage>
</organism>
<dbReference type="EMBL" id="MNUO01000055">
    <property type="protein sequence ID" value="OIN97267.1"/>
    <property type="molecule type" value="Genomic_DNA"/>
</dbReference>
<reference evidence="1 2" key="1">
    <citation type="journal article" date="2016" name="Environ. Microbiol.">
        <title>Genomic resolution of a cold subsurface aquifer community provides metabolic insights for novel microbes adapted to high CO concentrations.</title>
        <authorList>
            <person name="Probst A.J."/>
            <person name="Castelle C.J."/>
            <person name="Singh A."/>
            <person name="Brown C.T."/>
            <person name="Anantharaman K."/>
            <person name="Sharon I."/>
            <person name="Hug L.A."/>
            <person name="Burstein D."/>
            <person name="Emerson J.B."/>
            <person name="Thomas B.C."/>
            <person name="Banfield J.F."/>
        </authorList>
    </citation>
    <scope>NUCLEOTIDE SEQUENCE [LARGE SCALE GENOMIC DNA]</scope>
    <source>
        <strain evidence="1">CG1_02_38_46</strain>
    </source>
</reference>
<dbReference type="STRING" id="1817893.AUJ66_03880"/>
<evidence type="ECO:0000313" key="2">
    <source>
        <dbReference type="Proteomes" id="UP000182278"/>
    </source>
</evidence>
<sequence>MTFAERIQSAFEHHETDKVPVHHISVSSRVASYFLGREVCVGGGIQQWREAKARWEGEDAHAEFLEKSAQDATDVAEAFEMDIVRPFYWMESRKPAKKIDEYTFFYGDPEGEYEIKRLDPITELYYTVENKTLQKQVECLAVMAIYGL</sequence>
<name>A0A1J4SCY8_9BACT</name>
<dbReference type="AlphaFoldDB" id="A0A1J4SCY8"/>
<proteinExistence type="predicted"/>
<protein>
    <submittedName>
        <fullName evidence="1">Uncharacterized protein</fullName>
    </submittedName>
</protein>
<evidence type="ECO:0000313" key="1">
    <source>
        <dbReference type="EMBL" id="OIN97267.1"/>
    </source>
</evidence>
<dbReference type="Proteomes" id="UP000182278">
    <property type="component" value="Unassembled WGS sequence"/>
</dbReference>
<accession>A0A1J4SCY8</accession>
<gene>
    <name evidence="1" type="ORF">AUJ66_03880</name>
</gene>